<dbReference type="EMBL" id="AZFA01000001">
    <property type="protein sequence ID" value="KRL68526.1"/>
    <property type="molecule type" value="Genomic_DNA"/>
</dbReference>
<keyword evidence="10" id="KW-0511">Multifunctional enzyme</keyword>
<accession>A0A0R1SIY1</accession>
<organism evidence="18 19">
    <name type="scientific">Companilactobacillus versmoldensis DSM 14857 = KCTC 3814</name>
    <dbReference type="NCBI Taxonomy" id="1423815"/>
    <lineage>
        <taxon>Bacteria</taxon>
        <taxon>Bacillati</taxon>
        <taxon>Bacillota</taxon>
        <taxon>Bacilli</taxon>
        <taxon>Lactobacillales</taxon>
        <taxon>Lactobacillaceae</taxon>
        <taxon>Companilactobacillus</taxon>
    </lineage>
</organism>
<feature type="compositionally biased region" description="Low complexity" evidence="14">
    <location>
        <begin position="815"/>
        <end position="825"/>
    </location>
</feature>
<gene>
    <name evidence="18" type="ORF">FC27_GL000225</name>
</gene>
<evidence type="ECO:0000259" key="17">
    <source>
        <dbReference type="Pfam" id="PF00912"/>
    </source>
</evidence>
<dbReference type="GO" id="GO:0071555">
    <property type="term" value="P:cell wall organization"/>
    <property type="evidence" value="ECO:0007669"/>
    <property type="project" value="UniProtKB-KW"/>
</dbReference>
<feature type="compositionally biased region" description="Low complexity" evidence="14">
    <location>
        <begin position="774"/>
        <end position="791"/>
    </location>
</feature>
<dbReference type="GO" id="GO:0030288">
    <property type="term" value="C:outer membrane-bounded periplasmic space"/>
    <property type="evidence" value="ECO:0007669"/>
    <property type="project" value="TreeGrafter"/>
</dbReference>
<evidence type="ECO:0000256" key="1">
    <source>
        <dbReference type="ARBA" id="ARBA00007090"/>
    </source>
</evidence>
<evidence type="ECO:0000256" key="4">
    <source>
        <dbReference type="ARBA" id="ARBA00022670"/>
    </source>
</evidence>
<comment type="similarity">
    <text evidence="1">In the C-terminal section; belongs to the transpeptidase family.</text>
</comment>
<evidence type="ECO:0000256" key="3">
    <source>
        <dbReference type="ARBA" id="ARBA00022645"/>
    </source>
</evidence>
<keyword evidence="9" id="KW-0573">Peptidoglycan synthesis</keyword>
<keyword evidence="15" id="KW-1133">Transmembrane helix</keyword>
<dbReference type="SUPFAM" id="SSF53955">
    <property type="entry name" value="Lysozyme-like"/>
    <property type="match status" value="1"/>
</dbReference>
<dbReference type="InterPro" id="IPR001460">
    <property type="entry name" value="PCN-bd_Tpept"/>
</dbReference>
<proteinExistence type="inferred from homology"/>
<keyword evidence="3" id="KW-0121">Carboxypeptidase</keyword>
<dbReference type="GO" id="GO:0006508">
    <property type="term" value="P:proteolysis"/>
    <property type="evidence" value="ECO:0007669"/>
    <property type="project" value="UniProtKB-KW"/>
</dbReference>
<dbReference type="OrthoDB" id="9766909at2"/>
<dbReference type="GO" id="GO:0009002">
    <property type="term" value="F:serine-type D-Ala-D-Ala carboxypeptidase activity"/>
    <property type="evidence" value="ECO:0007669"/>
    <property type="project" value="UniProtKB-EC"/>
</dbReference>
<dbReference type="InterPro" id="IPR023346">
    <property type="entry name" value="Lysozyme-like_dom_sf"/>
</dbReference>
<evidence type="ECO:0000256" key="2">
    <source>
        <dbReference type="ARBA" id="ARBA00007739"/>
    </source>
</evidence>
<comment type="catalytic activity">
    <reaction evidence="13">
        <text>[GlcNAc-(1-&gt;4)-Mur2Ac(oyl-L-Ala-gamma-D-Glu-L-Lys-D-Ala-D-Ala)](n)-di-trans,octa-cis-undecaprenyl diphosphate + beta-D-GlcNAc-(1-&gt;4)-Mur2Ac(oyl-L-Ala-gamma-D-Glu-L-Lys-D-Ala-D-Ala)-di-trans,octa-cis-undecaprenyl diphosphate = [GlcNAc-(1-&gt;4)-Mur2Ac(oyl-L-Ala-gamma-D-Glu-L-Lys-D-Ala-D-Ala)](n+1)-di-trans,octa-cis-undecaprenyl diphosphate + di-trans,octa-cis-undecaprenyl diphosphate + H(+)</text>
        <dbReference type="Rhea" id="RHEA:23708"/>
        <dbReference type="Rhea" id="RHEA-COMP:9602"/>
        <dbReference type="Rhea" id="RHEA-COMP:9603"/>
        <dbReference type="ChEBI" id="CHEBI:15378"/>
        <dbReference type="ChEBI" id="CHEBI:58405"/>
        <dbReference type="ChEBI" id="CHEBI:60033"/>
        <dbReference type="ChEBI" id="CHEBI:78435"/>
        <dbReference type="EC" id="2.4.99.28"/>
    </reaction>
</comment>
<dbReference type="eggNOG" id="COG0744">
    <property type="taxonomic scope" value="Bacteria"/>
</dbReference>
<dbReference type="NCBIfam" id="TIGR02074">
    <property type="entry name" value="PBP_1a_fam"/>
    <property type="match status" value="1"/>
</dbReference>
<dbReference type="STRING" id="1423815.FC27_GL000225"/>
<protein>
    <submittedName>
        <fullName evidence="18">Penicillin-binding protein 1A</fullName>
    </submittedName>
</protein>
<evidence type="ECO:0000256" key="5">
    <source>
        <dbReference type="ARBA" id="ARBA00022676"/>
    </source>
</evidence>
<keyword evidence="8" id="KW-0133">Cell shape</keyword>
<sequence length="825" mass="89221">MNNQSNNNNHAPYSPWKNIFKWLGILIGAVVIAFIGVFAYYAMSAPAISQETLQSGGSSTIVDSKGNQIGSLGSNKRNYVTIDKVPQQMQDAVISIEDKNFYNETFGIDPVRIVKSAFNNATKGTLQGGSTLTQQLIKLTAFSTDAKDQTFKRKMQEAWLAVKVSHDYSKQQILEFYVNKVYMNNGAYGIETGARYYYGKSLKDLTLPQMAMLAGLPNAPSNYDPYKHPEQAKQRRDLVIRAMLDNEKITKSQAEKAINTPIDSGLQPFKENTTGNDTDKMVTDPYIKEAISEVKAKGFDPYRDNLKITVNMDYDAQKRLYNIVNSSNYVQFPDSKMQVGATIVNPNNGKVVAMIGGRKLSNIQFGLNRAVQTSRSNGSTMKPILDYGPAFEYLDWSTYHQLYDTKYVYPGTDIVLKDWDQTYKGQMSLREALVTSRNVPAIKTLSTVGFSKAKKFAKKLGITIPDNQGTSAGIGSDVSSLQGAAAYATFANGGDYYKPTYVSKIETADGITHSYHSEPKKAMKASTAYMMTDVLKGVPTSEGFAQYAAISGLHQAGKTGTTNYSDDALSSNSNLENTAKDAWYNGYTKNYSMSVWTGYDSQNSHGVSATYQSVAGKIYKAEMQYLAKKSTNSDWKKPSSVVKLKIKTGGSTTPVVASPRSSSSSYTTELFVRGHAPNNPYKNYSSSSSSSSSTGSSSEEVIPNRRQSSDDDETNDNNNTNEQNGDTDTGDGTTTNGDNDQTVTDGNNNNTNNNTGGNTTTTNPPTTGGGDTNTGGNTTVGSNNNNNTGNTGNTGGGTTDNNTGGGTTQGGNTQGGNTQSGSEAE</sequence>
<keyword evidence="15" id="KW-0472">Membrane</keyword>
<keyword evidence="11" id="KW-0961">Cell wall biogenesis/degradation</keyword>
<keyword evidence="7" id="KW-0378">Hydrolase</keyword>
<keyword evidence="19" id="KW-1185">Reference proteome</keyword>
<dbReference type="Pfam" id="PF00905">
    <property type="entry name" value="Transpeptidase"/>
    <property type="match status" value="1"/>
</dbReference>
<evidence type="ECO:0000256" key="13">
    <source>
        <dbReference type="ARBA" id="ARBA00049902"/>
    </source>
</evidence>
<keyword evidence="6" id="KW-0808">Transferase</keyword>
<dbReference type="Proteomes" id="UP000051647">
    <property type="component" value="Unassembled WGS sequence"/>
</dbReference>
<dbReference type="Gene3D" id="3.40.710.10">
    <property type="entry name" value="DD-peptidase/beta-lactamase superfamily"/>
    <property type="match status" value="1"/>
</dbReference>
<reference evidence="18 19" key="1">
    <citation type="journal article" date="2015" name="Genome Announc.">
        <title>Expanding the biotechnology potential of lactobacilli through comparative genomics of 213 strains and associated genera.</title>
        <authorList>
            <person name="Sun Z."/>
            <person name="Harris H.M."/>
            <person name="McCann A."/>
            <person name="Guo C."/>
            <person name="Argimon S."/>
            <person name="Zhang W."/>
            <person name="Yang X."/>
            <person name="Jeffery I.B."/>
            <person name="Cooney J.C."/>
            <person name="Kagawa T.F."/>
            <person name="Liu W."/>
            <person name="Song Y."/>
            <person name="Salvetti E."/>
            <person name="Wrobel A."/>
            <person name="Rasinkangas P."/>
            <person name="Parkhill J."/>
            <person name="Rea M.C."/>
            <person name="O'Sullivan O."/>
            <person name="Ritari J."/>
            <person name="Douillard F.P."/>
            <person name="Paul Ross R."/>
            <person name="Yang R."/>
            <person name="Briner A.E."/>
            <person name="Felis G.E."/>
            <person name="de Vos W.M."/>
            <person name="Barrangou R."/>
            <person name="Klaenhammer T.R."/>
            <person name="Caufield P.W."/>
            <person name="Cui Y."/>
            <person name="Zhang H."/>
            <person name="O'Toole P.W."/>
        </authorList>
    </citation>
    <scope>NUCLEOTIDE SEQUENCE [LARGE SCALE GENOMIC DNA]</scope>
    <source>
        <strain evidence="18 19">DSM 14857</strain>
    </source>
</reference>
<evidence type="ECO:0000313" key="19">
    <source>
        <dbReference type="Proteomes" id="UP000051647"/>
    </source>
</evidence>
<feature type="transmembrane region" description="Helical" evidence="15">
    <location>
        <begin position="20"/>
        <end position="43"/>
    </location>
</feature>
<dbReference type="InterPro" id="IPR012338">
    <property type="entry name" value="Beta-lactam/transpept-like"/>
</dbReference>
<evidence type="ECO:0000256" key="9">
    <source>
        <dbReference type="ARBA" id="ARBA00022984"/>
    </source>
</evidence>
<dbReference type="RefSeq" id="WP_010623528.1">
    <property type="nucleotide sequence ID" value="NZ_AZFA01000001.1"/>
</dbReference>
<dbReference type="PATRIC" id="fig|1423815.3.peg.227"/>
<dbReference type="GO" id="GO:0008360">
    <property type="term" value="P:regulation of cell shape"/>
    <property type="evidence" value="ECO:0007669"/>
    <property type="project" value="UniProtKB-KW"/>
</dbReference>
<evidence type="ECO:0000256" key="15">
    <source>
        <dbReference type="SAM" id="Phobius"/>
    </source>
</evidence>
<dbReference type="Gene3D" id="1.10.3810.10">
    <property type="entry name" value="Biosynthetic peptidoglycan transglycosylase-like"/>
    <property type="match status" value="1"/>
</dbReference>
<dbReference type="PANTHER" id="PTHR32282:SF29">
    <property type="entry name" value="PENICILLIN-BINDING PROTEIN 1A"/>
    <property type="match status" value="1"/>
</dbReference>
<keyword evidence="4" id="KW-0645">Protease</keyword>
<evidence type="ECO:0000256" key="14">
    <source>
        <dbReference type="SAM" id="MobiDB-lite"/>
    </source>
</evidence>
<feature type="domain" description="Glycosyl transferase family 51" evidence="17">
    <location>
        <begin position="66"/>
        <end position="243"/>
    </location>
</feature>
<dbReference type="GO" id="GO:0008955">
    <property type="term" value="F:peptidoglycan glycosyltransferase activity"/>
    <property type="evidence" value="ECO:0007669"/>
    <property type="project" value="UniProtKB-EC"/>
</dbReference>
<feature type="region of interest" description="Disordered" evidence="14">
    <location>
        <begin position="673"/>
        <end position="825"/>
    </location>
</feature>
<dbReference type="InterPro" id="IPR050396">
    <property type="entry name" value="Glycosyltr_51/Transpeptidase"/>
</dbReference>
<dbReference type="PANTHER" id="PTHR32282">
    <property type="entry name" value="BINDING PROTEIN TRANSPEPTIDASE, PUTATIVE-RELATED"/>
    <property type="match status" value="1"/>
</dbReference>
<name>A0A0R1SIY1_9LACO</name>
<dbReference type="AlphaFoldDB" id="A0A0R1SIY1"/>
<dbReference type="InterPro" id="IPR001264">
    <property type="entry name" value="Glyco_trans_51"/>
</dbReference>
<dbReference type="InterPro" id="IPR036950">
    <property type="entry name" value="PBP_transglycosylase"/>
</dbReference>
<dbReference type="Pfam" id="PF00912">
    <property type="entry name" value="Transgly"/>
    <property type="match status" value="1"/>
</dbReference>
<comment type="catalytic activity">
    <reaction evidence="12">
        <text>Preferential cleavage: (Ac)2-L-Lys-D-Ala-|-D-Ala. Also transpeptidation of peptidyl-alanyl moieties that are N-acyl substituents of D-alanine.</text>
        <dbReference type="EC" id="3.4.16.4"/>
    </reaction>
</comment>
<evidence type="ECO:0000259" key="16">
    <source>
        <dbReference type="Pfam" id="PF00905"/>
    </source>
</evidence>
<dbReference type="SUPFAM" id="SSF56601">
    <property type="entry name" value="beta-lactamase/transpeptidase-like"/>
    <property type="match status" value="1"/>
</dbReference>
<evidence type="ECO:0000256" key="6">
    <source>
        <dbReference type="ARBA" id="ARBA00022679"/>
    </source>
</evidence>
<evidence type="ECO:0000256" key="8">
    <source>
        <dbReference type="ARBA" id="ARBA00022960"/>
    </source>
</evidence>
<feature type="compositionally biased region" description="Low complexity" evidence="14">
    <location>
        <begin position="716"/>
        <end position="766"/>
    </location>
</feature>
<evidence type="ECO:0000256" key="10">
    <source>
        <dbReference type="ARBA" id="ARBA00023268"/>
    </source>
</evidence>
<feature type="domain" description="Penicillin-binding protein transpeptidase" evidence="16">
    <location>
        <begin position="340"/>
        <end position="621"/>
    </location>
</feature>
<dbReference type="GO" id="GO:0009252">
    <property type="term" value="P:peptidoglycan biosynthetic process"/>
    <property type="evidence" value="ECO:0007669"/>
    <property type="project" value="UniProtKB-KW"/>
</dbReference>
<comment type="similarity">
    <text evidence="2">In the N-terminal section; belongs to the glycosyltransferase 51 family.</text>
</comment>
<keyword evidence="15" id="KW-0812">Transmembrane</keyword>
<comment type="caution">
    <text evidence="18">The sequence shown here is derived from an EMBL/GenBank/DDBJ whole genome shotgun (WGS) entry which is preliminary data.</text>
</comment>
<evidence type="ECO:0000256" key="7">
    <source>
        <dbReference type="ARBA" id="ARBA00022801"/>
    </source>
</evidence>
<dbReference type="GO" id="GO:0008658">
    <property type="term" value="F:penicillin binding"/>
    <property type="evidence" value="ECO:0007669"/>
    <property type="project" value="InterPro"/>
</dbReference>
<evidence type="ECO:0000256" key="12">
    <source>
        <dbReference type="ARBA" id="ARBA00034000"/>
    </source>
</evidence>
<evidence type="ECO:0000256" key="11">
    <source>
        <dbReference type="ARBA" id="ARBA00023316"/>
    </source>
</evidence>
<feature type="compositionally biased region" description="Low complexity" evidence="14">
    <location>
        <begin position="685"/>
        <end position="698"/>
    </location>
</feature>
<evidence type="ECO:0000313" key="18">
    <source>
        <dbReference type="EMBL" id="KRL68526.1"/>
    </source>
</evidence>
<dbReference type="FunFam" id="1.10.3810.10:FF:000001">
    <property type="entry name" value="Penicillin-binding protein 1A"/>
    <property type="match status" value="1"/>
</dbReference>
<keyword evidence="5" id="KW-0328">Glycosyltransferase</keyword>
<feature type="region of interest" description="Disordered" evidence="14">
    <location>
        <begin position="262"/>
        <end position="281"/>
    </location>
</feature>
<feature type="compositionally biased region" description="Gly residues" evidence="14">
    <location>
        <begin position="792"/>
        <end position="814"/>
    </location>
</feature>